<dbReference type="GeneID" id="88504934"/>
<feature type="transmembrane region" description="Helical" evidence="1">
    <location>
        <begin position="257"/>
        <end position="276"/>
    </location>
</feature>
<feature type="transmembrane region" description="Helical" evidence="1">
    <location>
        <begin position="6"/>
        <end position="25"/>
    </location>
</feature>
<evidence type="ECO:0000313" key="2">
    <source>
        <dbReference type="EMBL" id="ACA32862.1"/>
    </source>
</evidence>
<feature type="transmembrane region" description="Helical" evidence="1">
    <location>
        <begin position="104"/>
        <end position="122"/>
    </location>
</feature>
<feature type="transmembrane region" description="Helical" evidence="1">
    <location>
        <begin position="198"/>
        <end position="222"/>
    </location>
</feature>
<evidence type="ECO:0000256" key="1">
    <source>
        <dbReference type="SAM" id="Phobius"/>
    </source>
</evidence>
<feature type="transmembrane region" description="Helical" evidence="1">
    <location>
        <begin position="129"/>
        <end position="150"/>
    </location>
</feature>
<feature type="transmembrane region" description="Helical" evidence="1">
    <location>
        <begin position="170"/>
        <end position="189"/>
    </location>
</feature>
<dbReference type="KEGG" id="upa:UPA3_0426"/>
<dbReference type="InterPro" id="IPR035319">
    <property type="entry name" value="DUF5378"/>
</dbReference>
<dbReference type="Pfam" id="PF17349">
    <property type="entry name" value="DUF5378"/>
    <property type="match status" value="1"/>
</dbReference>
<dbReference type="EMBL" id="CP000942">
    <property type="protein sequence ID" value="ACA32862.1"/>
    <property type="molecule type" value="Genomic_DNA"/>
</dbReference>
<dbReference type="HOGENOM" id="CLU_908945_0_0_14"/>
<dbReference type="RefSeq" id="WP_006689037.1">
    <property type="nucleotide sequence ID" value="NC_010503.1"/>
</dbReference>
<dbReference type="AlphaFoldDB" id="A0A2C9DYA0"/>
<dbReference type="Proteomes" id="UP000002162">
    <property type="component" value="Chromosome"/>
</dbReference>
<keyword evidence="1" id="KW-0812">Transmembrane</keyword>
<name>A0A2C9DYA0_UREP2</name>
<proteinExistence type="predicted"/>
<accession>A0A2C9DYA0</accession>
<protein>
    <submittedName>
        <fullName evidence="2">Putative membrane protein</fullName>
    </submittedName>
</protein>
<sequence>MSANYFLIGLTIFCITCIGLANFLIKPIQIKKHNWLTWNYFINTKWIINTLISISFLIYFCCLRWAPNIHVFFINHIEIINVLRDKFSDDIDLYEASITISRTFLLDWCPCFSVLISCVAIFDKKQIIINHLGFLCFCFGLLTIIGGLIGDEPIRWNRLITYIFIGDKPNPIYFSLHFYLCLFGFYLFVNTRKTIKIYWIYIIIHIILITYIIYVNVMILIFNIKNNASGFSFGDWYSPIYAQYGTVAQFLQLNYRLNALIMCLFMYAIFIVGYLIRYHLQKIYINKYNIKYSQERNYFAYVKNCR</sequence>
<organism evidence="2 3">
    <name type="scientific">Ureaplasma parvum serovar 3 (strain ATCC 27815 / 27 / NCTC 11736)</name>
    <dbReference type="NCBI Taxonomy" id="505682"/>
    <lineage>
        <taxon>Bacteria</taxon>
        <taxon>Bacillati</taxon>
        <taxon>Mycoplasmatota</taxon>
        <taxon>Mycoplasmoidales</taxon>
        <taxon>Mycoplasmoidaceae</taxon>
        <taxon>Ureaplasma</taxon>
    </lineage>
</organism>
<keyword evidence="1" id="KW-0472">Membrane</keyword>
<reference evidence="2 3" key="1">
    <citation type="submission" date="2008-02" db="EMBL/GenBank/DDBJ databases">
        <title>Genome sequence of Ureaplasma parvum serovar 3.</title>
        <authorList>
            <person name="Methe B.A."/>
            <person name="Glass J."/>
            <person name="Waites K."/>
            <person name="Shrivastava S."/>
        </authorList>
    </citation>
    <scope>NUCLEOTIDE SEQUENCE [LARGE SCALE GENOMIC DNA]</scope>
    <source>
        <strain evidence="3">ATCC 27815 / 27 / NCTC 11736</strain>
    </source>
</reference>
<gene>
    <name evidence="2" type="ordered locus">UPA3_0426</name>
</gene>
<feature type="transmembrane region" description="Helical" evidence="1">
    <location>
        <begin position="46"/>
        <end position="66"/>
    </location>
</feature>
<evidence type="ECO:0000313" key="3">
    <source>
        <dbReference type="Proteomes" id="UP000002162"/>
    </source>
</evidence>
<keyword evidence="1" id="KW-1133">Transmembrane helix</keyword>